<dbReference type="EMBL" id="CAJMWZ010003966">
    <property type="protein sequence ID" value="CAE6481518.1"/>
    <property type="molecule type" value="Genomic_DNA"/>
</dbReference>
<feature type="region of interest" description="Disordered" evidence="1">
    <location>
        <begin position="46"/>
        <end position="126"/>
    </location>
</feature>
<proteinExistence type="predicted"/>
<feature type="compositionally biased region" description="Polar residues" evidence="1">
    <location>
        <begin position="79"/>
        <end position="100"/>
    </location>
</feature>
<dbReference type="Proteomes" id="UP000663850">
    <property type="component" value="Unassembled WGS sequence"/>
</dbReference>
<reference evidence="2" key="1">
    <citation type="submission" date="2021-01" db="EMBL/GenBank/DDBJ databases">
        <authorList>
            <person name="Kaushik A."/>
        </authorList>
    </citation>
    <scope>NUCLEOTIDE SEQUENCE</scope>
    <source>
        <strain evidence="2">Type strain: AG8-Rh-89/</strain>
    </source>
</reference>
<accession>A0A8H3H4A6</accession>
<evidence type="ECO:0000256" key="1">
    <source>
        <dbReference type="SAM" id="MobiDB-lite"/>
    </source>
</evidence>
<name>A0A8H3H4A6_9AGAM</name>
<protein>
    <submittedName>
        <fullName evidence="2">Uncharacterized protein</fullName>
    </submittedName>
</protein>
<evidence type="ECO:0000313" key="2">
    <source>
        <dbReference type="EMBL" id="CAE6481518.1"/>
    </source>
</evidence>
<organism evidence="2 3">
    <name type="scientific">Rhizoctonia solani</name>
    <dbReference type="NCBI Taxonomy" id="456999"/>
    <lineage>
        <taxon>Eukaryota</taxon>
        <taxon>Fungi</taxon>
        <taxon>Dikarya</taxon>
        <taxon>Basidiomycota</taxon>
        <taxon>Agaricomycotina</taxon>
        <taxon>Agaricomycetes</taxon>
        <taxon>Cantharellales</taxon>
        <taxon>Ceratobasidiaceae</taxon>
        <taxon>Rhizoctonia</taxon>
    </lineage>
</organism>
<comment type="caution">
    <text evidence="2">The sequence shown here is derived from an EMBL/GenBank/DDBJ whole genome shotgun (WGS) entry which is preliminary data.</text>
</comment>
<gene>
    <name evidence="2" type="ORF">RDB_LOCUS75453</name>
</gene>
<dbReference type="AlphaFoldDB" id="A0A8H3H4A6"/>
<sequence length="308" mass="34182">MRSDYSSWLNTTLWTVSSLQLLIDIGREVLSLSQSLAHQIRPRRPLRLPPISEPIQVNSTHRAPLIHPGPSSRGPGARTNDSTIETSSALQSASEQTTPHTRSEHVTTHDAAGPSQPDSNSQRPNKPITRLLLYGANNEGDVFIGDMRKLARACHRHLGSHSQVDDRVVMGDIGFEFQTFFSQTNVKIQDMLVFGASGHGRIVNNLVMFRLSANINISIRDIFMFINRLPFHCTIEVFLDVCHAALAAEQHGLYKTWPPDAFISTSNLPDGAVRPRTGPKVILWTAAGRRGLAYFRRGKDSYMLAVSP</sequence>
<evidence type="ECO:0000313" key="3">
    <source>
        <dbReference type="Proteomes" id="UP000663850"/>
    </source>
</evidence>